<dbReference type="InterPro" id="IPR024383">
    <property type="entry name" value="DUF3849"/>
</dbReference>
<evidence type="ECO:0000259" key="1">
    <source>
        <dbReference type="Pfam" id="PF12960"/>
    </source>
</evidence>
<dbReference type="Proteomes" id="UP000184010">
    <property type="component" value="Unassembled WGS sequence"/>
</dbReference>
<dbReference type="Pfam" id="PF12960">
    <property type="entry name" value="DUF3849"/>
    <property type="match status" value="1"/>
</dbReference>
<organism evidence="2 3">
    <name type="scientific">Desulfitobacterium chlororespirans DSM 11544</name>
    <dbReference type="NCBI Taxonomy" id="1121395"/>
    <lineage>
        <taxon>Bacteria</taxon>
        <taxon>Bacillati</taxon>
        <taxon>Bacillota</taxon>
        <taxon>Clostridia</taxon>
        <taxon>Eubacteriales</taxon>
        <taxon>Desulfitobacteriaceae</taxon>
        <taxon>Desulfitobacterium</taxon>
    </lineage>
</organism>
<dbReference type="RefSeq" id="WP_018213634.1">
    <property type="nucleotide sequence ID" value="NZ_FRDN01000017.1"/>
</dbReference>
<proteinExistence type="predicted"/>
<dbReference type="AlphaFoldDB" id="A0A1M7UUC6"/>
<accession>A0A1M7UUC6</accession>
<dbReference type="STRING" id="1121395.SAMN02745215_04648"/>
<dbReference type="EMBL" id="FRDN01000017">
    <property type="protein sequence ID" value="SHN86496.1"/>
    <property type="molecule type" value="Genomic_DNA"/>
</dbReference>
<feature type="domain" description="DUF3849" evidence="1">
    <location>
        <begin position="10"/>
        <end position="110"/>
    </location>
</feature>
<sequence>MTPELRKDLLDIKGVIEKQIRDDVQSGRTPKDTIKTLFEKLDPETVKWFFAETVKKAEWDGRFYRRTKEWAFEFFHPLLSEEDGSRYGQISDSIVHRAHVNQLVEAIIDQKGMGTNPFRRS</sequence>
<name>A0A1M7UUC6_9FIRM</name>
<protein>
    <recommendedName>
        <fullName evidence="1">DUF3849 domain-containing protein</fullName>
    </recommendedName>
</protein>
<gene>
    <name evidence="2" type="ORF">SAMN02745215_04648</name>
</gene>
<evidence type="ECO:0000313" key="2">
    <source>
        <dbReference type="EMBL" id="SHN86496.1"/>
    </source>
</evidence>
<keyword evidence="3" id="KW-1185">Reference proteome</keyword>
<reference evidence="3" key="1">
    <citation type="submission" date="2016-12" db="EMBL/GenBank/DDBJ databases">
        <authorList>
            <person name="Varghese N."/>
            <person name="Submissions S."/>
        </authorList>
    </citation>
    <scope>NUCLEOTIDE SEQUENCE [LARGE SCALE GENOMIC DNA]</scope>
    <source>
        <strain evidence="3">DSM 11544</strain>
    </source>
</reference>
<evidence type="ECO:0000313" key="3">
    <source>
        <dbReference type="Proteomes" id="UP000184010"/>
    </source>
</evidence>